<evidence type="ECO:0000256" key="9">
    <source>
        <dbReference type="ARBA" id="ARBA00023136"/>
    </source>
</evidence>
<feature type="transmembrane region" description="Helical" evidence="11">
    <location>
        <begin position="41"/>
        <end position="59"/>
    </location>
</feature>
<comment type="function">
    <text evidence="11 12">Key component of the proton channel; it plays a direct role in the translocation of protons across the membrane.</text>
</comment>
<feature type="transmembrane region" description="Helical" evidence="11">
    <location>
        <begin position="97"/>
        <end position="122"/>
    </location>
</feature>
<dbReference type="CDD" id="cd00310">
    <property type="entry name" value="ATP-synt_Fo_a_6"/>
    <property type="match status" value="1"/>
</dbReference>
<name>A0A6G7Y950_9ACTN</name>
<dbReference type="PROSITE" id="PS00449">
    <property type="entry name" value="ATPASE_A"/>
    <property type="match status" value="1"/>
</dbReference>
<dbReference type="HAMAP" id="MF_01393">
    <property type="entry name" value="ATP_synth_a_bact"/>
    <property type="match status" value="1"/>
</dbReference>
<dbReference type="InterPro" id="IPR045083">
    <property type="entry name" value="ATP_synth_F0_asu_bact/mt"/>
</dbReference>
<keyword evidence="10 11" id="KW-0066">ATP synthesis</keyword>
<dbReference type="SUPFAM" id="SSF81336">
    <property type="entry name" value="F1F0 ATP synthase subunit A"/>
    <property type="match status" value="1"/>
</dbReference>
<evidence type="ECO:0000256" key="5">
    <source>
        <dbReference type="ARBA" id="ARBA00022692"/>
    </source>
</evidence>
<keyword evidence="8 11" id="KW-0406">Ion transport</keyword>
<evidence type="ECO:0000256" key="7">
    <source>
        <dbReference type="ARBA" id="ARBA00022989"/>
    </source>
</evidence>
<dbReference type="AlphaFoldDB" id="A0A6G7Y950"/>
<keyword evidence="11" id="KW-1003">Cell membrane</keyword>
<feature type="transmembrane region" description="Helical" evidence="11">
    <location>
        <begin position="228"/>
        <end position="257"/>
    </location>
</feature>
<sequence length="274" mass="30284">MGGTNGLLLLPLEGESWPPGEHSFGSRPLFPGILPDWVNNHAAQAVIAAALVIAFWLWMSRNQKIVPTRRQAIGETFYDLVRNGIARDILGHDFRRYLPFLLALFSFILVNNLFGQFFIFMFPTFSKIGFAWGLALCAWVLYNGAGIRKWGLFGYLKHATLPAGVPKPLWFLIIPLEFLSNIIVRPLTLGLRLFANLFAGHLVIMVFVVGGTMLLTATQTLEGFPVPLLNVAGVVSILFSFAIFALELLVGSIQAYIFTVLTAQYVASATADDH</sequence>
<comment type="subcellular location">
    <subcellularLocation>
        <location evidence="11 12">Cell membrane</location>
        <topology evidence="11 12">Multi-pass membrane protein</topology>
    </subcellularLocation>
    <subcellularLocation>
        <location evidence="1">Membrane</location>
        <topology evidence="1">Multi-pass membrane protein</topology>
    </subcellularLocation>
</comment>
<dbReference type="Proteomes" id="UP000501058">
    <property type="component" value="Chromosome"/>
</dbReference>
<evidence type="ECO:0000313" key="14">
    <source>
        <dbReference type="Proteomes" id="UP000501058"/>
    </source>
</evidence>
<keyword evidence="3 11" id="KW-0813">Transport</keyword>
<keyword evidence="6 11" id="KW-0375">Hydrogen ion transport</keyword>
<dbReference type="NCBIfam" id="TIGR01131">
    <property type="entry name" value="ATP_synt_6_or_A"/>
    <property type="match status" value="1"/>
</dbReference>
<evidence type="ECO:0000256" key="10">
    <source>
        <dbReference type="ARBA" id="ARBA00023310"/>
    </source>
</evidence>
<dbReference type="KEGG" id="prv:G7070_14955"/>
<organism evidence="13 14">
    <name type="scientific">Propioniciclava coleopterorum</name>
    <dbReference type="NCBI Taxonomy" id="2714937"/>
    <lineage>
        <taxon>Bacteria</taxon>
        <taxon>Bacillati</taxon>
        <taxon>Actinomycetota</taxon>
        <taxon>Actinomycetes</taxon>
        <taxon>Propionibacteriales</taxon>
        <taxon>Propionibacteriaceae</taxon>
        <taxon>Propioniciclava</taxon>
    </lineage>
</organism>
<dbReference type="GO" id="GO:0046933">
    <property type="term" value="F:proton-transporting ATP synthase activity, rotational mechanism"/>
    <property type="evidence" value="ECO:0007669"/>
    <property type="project" value="UniProtKB-UniRule"/>
</dbReference>
<keyword evidence="14" id="KW-1185">Reference proteome</keyword>
<evidence type="ECO:0000256" key="12">
    <source>
        <dbReference type="RuleBase" id="RU000483"/>
    </source>
</evidence>
<evidence type="ECO:0000256" key="4">
    <source>
        <dbReference type="ARBA" id="ARBA00022547"/>
    </source>
</evidence>
<dbReference type="PRINTS" id="PR00123">
    <property type="entry name" value="ATPASEA"/>
</dbReference>
<dbReference type="GO" id="GO:0005886">
    <property type="term" value="C:plasma membrane"/>
    <property type="evidence" value="ECO:0007669"/>
    <property type="project" value="UniProtKB-SubCell"/>
</dbReference>
<evidence type="ECO:0000256" key="1">
    <source>
        <dbReference type="ARBA" id="ARBA00004141"/>
    </source>
</evidence>
<dbReference type="PANTHER" id="PTHR11410">
    <property type="entry name" value="ATP SYNTHASE SUBUNIT A"/>
    <property type="match status" value="1"/>
</dbReference>
<dbReference type="RefSeq" id="WP_166234392.1">
    <property type="nucleotide sequence ID" value="NZ_CP049865.1"/>
</dbReference>
<keyword evidence="7 11" id="KW-1133">Transmembrane helix</keyword>
<dbReference type="EMBL" id="CP049865">
    <property type="protein sequence ID" value="QIK73323.1"/>
    <property type="molecule type" value="Genomic_DNA"/>
</dbReference>
<dbReference type="Gene3D" id="1.20.120.220">
    <property type="entry name" value="ATP synthase, F0 complex, subunit A"/>
    <property type="match status" value="1"/>
</dbReference>
<comment type="similarity">
    <text evidence="2 11 12">Belongs to the ATPase A chain family.</text>
</comment>
<keyword evidence="4 11" id="KW-0138">CF(0)</keyword>
<keyword evidence="9 11" id="KW-0472">Membrane</keyword>
<evidence type="ECO:0000256" key="8">
    <source>
        <dbReference type="ARBA" id="ARBA00023065"/>
    </source>
</evidence>
<accession>A0A6G7Y950</accession>
<dbReference type="InterPro" id="IPR035908">
    <property type="entry name" value="F0_ATP_A_sf"/>
</dbReference>
<evidence type="ECO:0000313" key="13">
    <source>
        <dbReference type="EMBL" id="QIK73323.1"/>
    </source>
</evidence>
<evidence type="ECO:0000256" key="3">
    <source>
        <dbReference type="ARBA" id="ARBA00022448"/>
    </source>
</evidence>
<gene>
    <name evidence="11 13" type="primary">atpB</name>
    <name evidence="13" type="ORF">G7070_14955</name>
</gene>
<protein>
    <recommendedName>
        <fullName evidence="11 12">ATP synthase subunit a</fullName>
    </recommendedName>
    <alternativeName>
        <fullName evidence="11">ATP synthase F0 sector subunit a</fullName>
    </alternativeName>
    <alternativeName>
        <fullName evidence="11">F-ATPase subunit 6</fullName>
    </alternativeName>
</protein>
<dbReference type="PANTHER" id="PTHR11410:SF0">
    <property type="entry name" value="ATP SYNTHASE SUBUNIT A"/>
    <property type="match status" value="1"/>
</dbReference>
<feature type="transmembrane region" description="Helical" evidence="11">
    <location>
        <begin position="128"/>
        <end position="147"/>
    </location>
</feature>
<feature type="transmembrane region" description="Helical" evidence="11">
    <location>
        <begin position="193"/>
        <end position="216"/>
    </location>
</feature>
<reference evidence="13 14" key="1">
    <citation type="submission" date="2020-03" db="EMBL/GenBank/DDBJ databases">
        <title>Propioniciclava sp. nov., isolated from Hydrophilus acuminatus.</title>
        <authorList>
            <person name="Hyun D.-W."/>
            <person name="Bae J.-W."/>
        </authorList>
    </citation>
    <scope>NUCLEOTIDE SEQUENCE [LARGE SCALE GENOMIC DNA]</scope>
    <source>
        <strain evidence="13 14">HDW11</strain>
    </source>
</reference>
<evidence type="ECO:0000256" key="2">
    <source>
        <dbReference type="ARBA" id="ARBA00006810"/>
    </source>
</evidence>
<evidence type="ECO:0000256" key="11">
    <source>
        <dbReference type="HAMAP-Rule" id="MF_01393"/>
    </source>
</evidence>
<evidence type="ECO:0000256" key="6">
    <source>
        <dbReference type="ARBA" id="ARBA00022781"/>
    </source>
</evidence>
<dbReference type="InterPro" id="IPR023011">
    <property type="entry name" value="ATP_synth_F0_asu_AS"/>
</dbReference>
<dbReference type="Pfam" id="PF00119">
    <property type="entry name" value="ATP-synt_A"/>
    <property type="match status" value="1"/>
</dbReference>
<proteinExistence type="inferred from homology"/>
<keyword evidence="5 11" id="KW-0812">Transmembrane</keyword>
<dbReference type="GO" id="GO:0045259">
    <property type="term" value="C:proton-transporting ATP synthase complex"/>
    <property type="evidence" value="ECO:0007669"/>
    <property type="project" value="UniProtKB-KW"/>
</dbReference>
<dbReference type="InterPro" id="IPR000568">
    <property type="entry name" value="ATP_synth_F0_asu"/>
</dbReference>